<evidence type="ECO:0000313" key="3">
    <source>
        <dbReference type="Proteomes" id="UP001215598"/>
    </source>
</evidence>
<comment type="caution">
    <text evidence="2">The sequence shown here is derived from an EMBL/GenBank/DDBJ whole genome shotgun (WGS) entry which is preliminary data.</text>
</comment>
<dbReference type="EMBL" id="JARKIB010000063">
    <property type="protein sequence ID" value="KAJ7751058.1"/>
    <property type="molecule type" value="Genomic_DNA"/>
</dbReference>
<protein>
    <submittedName>
        <fullName evidence="2">Uncharacterized protein</fullName>
    </submittedName>
</protein>
<feature type="compositionally biased region" description="Acidic residues" evidence="1">
    <location>
        <begin position="243"/>
        <end position="258"/>
    </location>
</feature>
<proteinExistence type="predicted"/>
<gene>
    <name evidence="2" type="ORF">B0H16DRAFT_1548663</name>
</gene>
<feature type="region of interest" description="Disordered" evidence="1">
    <location>
        <begin position="243"/>
        <end position="287"/>
    </location>
</feature>
<keyword evidence="3" id="KW-1185">Reference proteome</keyword>
<dbReference type="Proteomes" id="UP001215598">
    <property type="component" value="Unassembled WGS sequence"/>
</dbReference>
<evidence type="ECO:0000313" key="2">
    <source>
        <dbReference type="EMBL" id="KAJ7751058.1"/>
    </source>
</evidence>
<name>A0AAD7IV08_9AGAR</name>
<reference evidence="2" key="1">
    <citation type="submission" date="2023-03" db="EMBL/GenBank/DDBJ databases">
        <title>Massive genome expansion in bonnet fungi (Mycena s.s.) driven by repeated elements and novel gene families across ecological guilds.</title>
        <authorList>
            <consortium name="Lawrence Berkeley National Laboratory"/>
            <person name="Harder C.B."/>
            <person name="Miyauchi S."/>
            <person name="Viragh M."/>
            <person name="Kuo A."/>
            <person name="Thoen E."/>
            <person name="Andreopoulos B."/>
            <person name="Lu D."/>
            <person name="Skrede I."/>
            <person name="Drula E."/>
            <person name="Henrissat B."/>
            <person name="Morin E."/>
            <person name="Kohler A."/>
            <person name="Barry K."/>
            <person name="LaButti K."/>
            <person name="Morin E."/>
            <person name="Salamov A."/>
            <person name="Lipzen A."/>
            <person name="Mereny Z."/>
            <person name="Hegedus B."/>
            <person name="Baldrian P."/>
            <person name="Stursova M."/>
            <person name="Weitz H."/>
            <person name="Taylor A."/>
            <person name="Grigoriev I.V."/>
            <person name="Nagy L.G."/>
            <person name="Martin F."/>
            <person name="Kauserud H."/>
        </authorList>
    </citation>
    <scope>NUCLEOTIDE SEQUENCE</scope>
    <source>
        <strain evidence="2">CBHHK182m</strain>
    </source>
</reference>
<evidence type="ECO:0000256" key="1">
    <source>
        <dbReference type="SAM" id="MobiDB-lite"/>
    </source>
</evidence>
<dbReference type="AlphaFoldDB" id="A0AAD7IV08"/>
<accession>A0AAD7IV08</accession>
<sequence>MDTTKENPGFEFWHRVFNVYLSVWDDLTREQIAGLVPLCMDFCSILRPYMYRHVNLLSPADAAGFFQTVAAAGNDHLAEMTLSVQISFDSSGQPEAFWHPFKQGIQRLKNLKTLTVCYAHSDVGFLHRYITKGGWAKCLPPSIEKLHLSPVAAEEWFDDDLVRKGPWDDTIWRLSISQIPHVRQLTVTSPTYIVWAPTEAEHDATLLRWTAQLRRPASLSQLTTIVLNYGFGDQTKSISEYWEEQEDAMSESGGESDESASGGESNKSRSRRPGGHPGDDSDDEEKTPDMFYARDILGVRGVQNVWKRGDAKTWERVVVRRPSELTREEYFFGPNGSGESWAHINEQLDAQEWRKLNTVYHPYSRQHPRVF</sequence>
<organism evidence="2 3">
    <name type="scientific">Mycena metata</name>
    <dbReference type="NCBI Taxonomy" id="1033252"/>
    <lineage>
        <taxon>Eukaryota</taxon>
        <taxon>Fungi</taxon>
        <taxon>Dikarya</taxon>
        <taxon>Basidiomycota</taxon>
        <taxon>Agaricomycotina</taxon>
        <taxon>Agaricomycetes</taxon>
        <taxon>Agaricomycetidae</taxon>
        <taxon>Agaricales</taxon>
        <taxon>Marasmiineae</taxon>
        <taxon>Mycenaceae</taxon>
        <taxon>Mycena</taxon>
    </lineage>
</organism>